<dbReference type="Pfam" id="PF01753">
    <property type="entry name" value="zf-MYND"/>
    <property type="match status" value="1"/>
</dbReference>
<dbReference type="InterPro" id="IPR010919">
    <property type="entry name" value="SAND-like_dom_sf"/>
</dbReference>
<keyword evidence="1" id="KW-0479">Metal-binding</keyword>
<feature type="region of interest" description="Disordered" evidence="6">
    <location>
        <begin position="259"/>
        <end position="284"/>
    </location>
</feature>
<feature type="domain" description="MYND-type" evidence="7">
    <location>
        <begin position="461"/>
        <end position="498"/>
    </location>
</feature>
<accession>A0ABN7RQJ5</accession>
<organism evidence="8 9">
    <name type="scientific">Oikopleura dioica</name>
    <name type="common">Tunicate</name>
    <dbReference type="NCBI Taxonomy" id="34765"/>
    <lineage>
        <taxon>Eukaryota</taxon>
        <taxon>Metazoa</taxon>
        <taxon>Chordata</taxon>
        <taxon>Tunicata</taxon>
        <taxon>Appendicularia</taxon>
        <taxon>Copelata</taxon>
        <taxon>Oikopleuridae</taxon>
        <taxon>Oikopleura</taxon>
    </lineage>
</organism>
<evidence type="ECO:0000256" key="6">
    <source>
        <dbReference type="SAM" id="MobiDB-lite"/>
    </source>
</evidence>
<gene>
    <name evidence="8" type="ORF">OKIOD_LOCUS1976</name>
</gene>
<dbReference type="EMBL" id="OU015568">
    <property type="protein sequence ID" value="CAG5083604.1"/>
    <property type="molecule type" value="Genomic_DNA"/>
</dbReference>
<feature type="compositionally biased region" description="Low complexity" evidence="6">
    <location>
        <begin position="45"/>
        <end position="69"/>
    </location>
</feature>
<evidence type="ECO:0000256" key="3">
    <source>
        <dbReference type="ARBA" id="ARBA00022833"/>
    </source>
</evidence>
<keyword evidence="5" id="KW-0175">Coiled coil</keyword>
<name>A0ABN7RQJ5_OIKDI</name>
<dbReference type="SUPFAM" id="SSF63763">
    <property type="entry name" value="SAND domain-like"/>
    <property type="match status" value="1"/>
</dbReference>
<dbReference type="InterPro" id="IPR013087">
    <property type="entry name" value="Znf_C2H2_type"/>
</dbReference>
<dbReference type="Gene3D" id="3.10.390.10">
    <property type="entry name" value="SAND domain-like"/>
    <property type="match status" value="1"/>
</dbReference>
<keyword evidence="3" id="KW-0862">Zinc</keyword>
<feature type="region of interest" description="Disordered" evidence="6">
    <location>
        <begin position="1"/>
        <end position="27"/>
    </location>
</feature>
<feature type="coiled-coil region" evidence="5">
    <location>
        <begin position="334"/>
        <end position="379"/>
    </location>
</feature>
<evidence type="ECO:0000256" key="5">
    <source>
        <dbReference type="SAM" id="Coils"/>
    </source>
</evidence>
<feature type="compositionally biased region" description="Polar residues" evidence="6">
    <location>
        <begin position="196"/>
        <end position="218"/>
    </location>
</feature>
<evidence type="ECO:0000313" key="9">
    <source>
        <dbReference type="Proteomes" id="UP001158576"/>
    </source>
</evidence>
<sequence>MGEERSGTSEVEVEDTDDDNVFNSSTQSEAISAKSLIIASTTPEAAKSSSSSSNASSSGSAAISKSDSISHQKPPTSVRVVTSPLVTHLSTPSSSLPSSTLPASSRKASLDSVSRYARTPKYRTIVPNPGHRPLTPYQIALGHSFNRHPWHPMGMVPASPPAVARYEEERIDSLIEDAKIQTRFKSTVTLLEAQRSAESSTKKSSQMEQRENASTCNLGNSRDWRRSIHFAGDHIKVLIKCKILNVHAQSCNCSICSPETGTSKPKKHAQEGAHSSSYGSSTDSSLLSGSDASGAYLFHDIGRQSNFVKNLPLQINIIVEYPTDPSRLPSGDELELIEAALEQNRLDRERLQGDYISSIGAFENKIQQMQEELKSMKASFAEGFKAISTETDRLNLSLLTYCRNRKARQSDSPGEINGQQEIEPRSAPAEYQARRKQNYLDKRRTNSDTSMMESAQKKCSNRSCFKKAEWRCRGCSKAYYCSKTCQEHHWAYGHDSECDSDD</sequence>
<keyword evidence="2 4" id="KW-0863">Zinc-finger</keyword>
<dbReference type="Proteomes" id="UP001158576">
    <property type="component" value="Chromosome PAR"/>
</dbReference>
<evidence type="ECO:0000256" key="2">
    <source>
        <dbReference type="ARBA" id="ARBA00022771"/>
    </source>
</evidence>
<feature type="compositionally biased region" description="Low complexity" evidence="6">
    <location>
        <begin position="275"/>
        <end position="284"/>
    </location>
</feature>
<dbReference type="PROSITE" id="PS00028">
    <property type="entry name" value="ZINC_FINGER_C2H2_1"/>
    <property type="match status" value="1"/>
</dbReference>
<keyword evidence="9" id="KW-1185">Reference proteome</keyword>
<dbReference type="SUPFAM" id="SSF144232">
    <property type="entry name" value="HIT/MYND zinc finger-like"/>
    <property type="match status" value="1"/>
</dbReference>
<reference evidence="8 9" key="1">
    <citation type="submission" date="2021-04" db="EMBL/GenBank/DDBJ databases">
        <authorList>
            <person name="Bliznina A."/>
        </authorList>
    </citation>
    <scope>NUCLEOTIDE SEQUENCE [LARGE SCALE GENOMIC DNA]</scope>
</reference>
<evidence type="ECO:0000313" key="8">
    <source>
        <dbReference type="EMBL" id="CAG5083604.1"/>
    </source>
</evidence>
<evidence type="ECO:0000256" key="1">
    <source>
        <dbReference type="ARBA" id="ARBA00022723"/>
    </source>
</evidence>
<evidence type="ECO:0000256" key="4">
    <source>
        <dbReference type="PROSITE-ProRule" id="PRU00134"/>
    </source>
</evidence>
<dbReference type="PROSITE" id="PS50865">
    <property type="entry name" value="ZF_MYND_2"/>
    <property type="match status" value="1"/>
</dbReference>
<feature type="region of interest" description="Disordered" evidence="6">
    <location>
        <begin position="193"/>
        <end position="218"/>
    </location>
</feature>
<proteinExistence type="predicted"/>
<feature type="compositionally biased region" description="Acidic residues" evidence="6">
    <location>
        <begin position="11"/>
        <end position="20"/>
    </location>
</feature>
<feature type="region of interest" description="Disordered" evidence="6">
    <location>
        <begin position="408"/>
        <end position="453"/>
    </location>
</feature>
<feature type="region of interest" description="Disordered" evidence="6">
    <location>
        <begin position="41"/>
        <end position="114"/>
    </location>
</feature>
<dbReference type="Gene3D" id="6.10.140.2220">
    <property type="match status" value="1"/>
</dbReference>
<protein>
    <submittedName>
        <fullName evidence="8">Oidioi.mRNA.OKI2018_I69.PAR.g10418.t1.cds</fullName>
    </submittedName>
</protein>
<feature type="compositionally biased region" description="Low complexity" evidence="6">
    <location>
        <begin position="82"/>
        <end position="105"/>
    </location>
</feature>
<evidence type="ECO:0000259" key="7">
    <source>
        <dbReference type="PROSITE" id="PS50865"/>
    </source>
</evidence>
<dbReference type="InterPro" id="IPR002893">
    <property type="entry name" value="Znf_MYND"/>
</dbReference>